<keyword evidence="6" id="KW-1133">Transmembrane helix</keyword>
<organism evidence="7 8">
    <name type="scientific">[Mycoplasma] falconis</name>
    <dbReference type="NCBI Taxonomy" id="92403"/>
    <lineage>
        <taxon>Bacteria</taxon>
        <taxon>Bacillati</taxon>
        <taxon>Mycoplasmatota</taxon>
        <taxon>Mycoplasmoidales</taxon>
        <taxon>Metamycoplasmataceae</taxon>
        <taxon>Metamycoplasma</taxon>
    </lineage>
</organism>
<dbReference type="PANTHER" id="PTHR43298:SF2">
    <property type="entry name" value="FMN_FAD EXPORTER YEEO-RELATED"/>
    <property type="match status" value="1"/>
</dbReference>
<dbReference type="InterPro" id="IPR050222">
    <property type="entry name" value="MATE_MdtK"/>
</dbReference>
<feature type="transmembrane region" description="Helical" evidence="6">
    <location>
        <begin position="405"/>
        <end position="425"/>
    </location>
</feature>
<feature type="transmembrane region" description="Helical" evidence="6">
    <location>
        <begin position="437"/>
        <end position="457"/>
    </location>
</feature>
<feature type="transmembrane region" description="Helical" evidence="6">
    <location>
        <begin position="469"/>
        <end position="489"/>
    </location>
</feature>
<evidence type="ECO:0000313" key="8">
    <source>
        <dbReference type="Proteomes" id="UP000319776"/>
    </source>
</evidence>
<feature type="transmembrane region" description="Helical" evidence="6">
    <location>
        <begin position="323"/>
        <end position="347"/>
    </location>
</feature>
<feature type="transmembrane region" description="Helical" evidence="6">
    <location>
        <begin position="30"/>
        <end position="52"/>
    </location>
</feature>
<accession>A0A501XAY3</accession>
<dbReference type="InterPro" id="IPR002528">
    <property type="entry name" value="MATE_fam"/>
</dbReference>
<dbReference type="Pfam" id="PF01554">
    <property type="entry name" value="MatE"/>
    <property type="match status" value="1"/>
</dbReference>
<evidence type="ECO:0000313" key="7">
    <source>
        <dbReference type="EMBL" id="TPE57730.1"/>
    </source>
</evidence>
<proteinExistence type="inferred from homology"/>
<evidence type="ECO:0000256" key="3">
    <source>
        <dbReference type="ARBA" id="ARBA00020268"/>
    </source>
</evidence>
<dbReference type="AlphaFoldDB" id="A0A501XAY3"/>
<evidence type="ECO:0000256" key="6">
    <source>
        <dbReference type="SAM" id="Phobius"/>
    </source>
</evidence>
<evidence type="ECO:0000256" key="4">
    <source>
        <dbReference type="ARBA" id="ARBA00022448"/>
    </source>
</evidence>
<feature type="transmembrane region" description="Helical" evidence="6">
    <location>
        <begin position="509"/>
        <end position="530"/>
    </location>
</feature>
<sequence length="544" mass="61953">MQTTKNKQNWIKNLFKINDFKYIFKLTLPLFIQTFFFACVALIGSLASTIYNKIYHLDGSYNGAYFYTFSKIISVYKVITFIPLIYQLGVLVLVSNVWGQDKKDDIPKILWSAFYISLIINTICYFILFGIAPIALKAAGVADKPIIGFKNKDDYRLYLENFRLAVSKGISETEANSYLFNLRDLNSFDTNLFSGINQANNYYVIENSEAKFAIQFLRITSIDIFTFSIATILTSSLQAIEKNKYAIIGVIVSIVVRTTWTYTIMFAPKNNSFVILVSLETIIGSITTAAISYIFVRKFILKNHSIKFKQSWNNKYVRETLKLGFPIALETGIWYIAQYFIAAAIPFGGGEDQYIGLWRAVNNTYDIFNSFVMALSFVTSVVVATEIGKQDFDKAHDLGVDALKIGFWGQLAFSILGVICTWPALRIYSIQTETINKLGYTIMGLMMLKALFDIGNLTTLRALWGVNDVWMPNLVALITMIGVQLSFVYLIGMIQHTKPMAEKLAQESYLILIVAVTLLDPIFRTILFNLRWKNRAWMKYAKKL</sequence>
<keyword evidence="8" id="KW-1185">Reference proteome</keyword>
<dbReference type="OrthoDB" id="387431at2"/>
<feature type="transmembrane region" description="Helical" evidence="6">
    <location>
        <begin position="367"/>
        <end position="384"/>
    </location>
</feature>
<feature type="transmembrane region" description="Helical" evidence="6">
    <location>
        <begin position="72"/>
        <end position="98"/>
    </location>
</feature>
<dbReference type="GO" id="GO:0042910">
    <property type="term" value="F:xenobiotic transmembrane transporter activity"/>
    <property type="evidence" value="ECO:0007669"/>
    <property type="project" value="InterPro"/>
</dbReference>
<feature type="transmembrane region" description="Helical" evidence="6">
    <location>
        <begin position="110"/>
        <end position="136"/>
    </location>
</feature>
<dbReference type="GO" id="GO:0005886">
    <property type="term" value="C:plasma membrane"/>
    <property type="evidence" value="ECO:0007669"/>
    <property type="project" value="TreeGrafter"/>
</dbReference>
<dbReference type="PANTHER" id="PTHR43298">
    <property type="entry name" value="MULTIDRUG RESISTANCE PROTEIN NORM-RELATED"/>
    <property type="match status" value="1"/>
</dbReference>
<keyword evidence="6" id="KW-0472">Membrane</keyword>
<comment type="caution">
    <text evidence="7">The sequence shown here is derived from an EMBL/GenBank/DDBJ whole genome shotgun (WGS) entry which is preliminary data.</text>
</comment>
<comment type="function">
    <text evidence="1">Multidrug efflux pump.</text>
</comment>
<evidence type="ECO:0000256" key="2">
    <source>
        <dbReference type="ARBA" id="ARBA00010199"/>
    </source>
</evidence>
<gene>
    <name evidence="7" type="ORF">FJO69_00840</name>
</gene>
<dbReference type="RefSeq" id="WP_140781115.1">
    <property type="nucleotide sequence ID" value="NZ_VFSS01000002.1"/>
</dbReference>
<feature type="transmembrane region" description="Helical" evidence="6">
    <location>
        <begin position="273"/>
        <end position="296"/>
    </location>
</feature>
<dbReference type="EMBL" id="VFSS01000002">
    <property type="protein sequence ID" value="TPE57730.1"/>
    <property type="molecule type" value="Genomic_DNA"/>
</dbReference>
<evidence type="ECO:0000256" key="1">
    <source>
        <dbReference type="ARBA" id="ARBA00003408"/>
    </source>
</evidence>
<feature type="transmembrane region" description="Helical" evidence="6">
    <location>
        <begin position="245"/>
        <end position="267"/>
    </location>
</feature>
<name>A0A501XAY3_9BACT</name>
<dbReference type="GO" id="GO:0015297">
    <property type="term" value="F:antiporter activity"/>
    <property type="evidence" value="ECO:0007669"/>
    <property type="project" value="InterPro"/>
</dbReference>
<dbReference type="Proteomes" id="UP000319776">
    <property type="component" value="Unassembled WGS sequence"/>
</dbReference>
<keyword evidence="6" id="KW-0812">Transmembrane</keyword>
<keyword evidence="4" id="KW-0813">Transport</keyword>
<evidence type="ECO:0000256" key="5">
    <source>
        <dbReference type="ARBA" id="ARBA00031636"/>
    </source>
</evidence>
<comment type="similarity">
    <text evidence="2">Belongs to the multi antimicrobial extrusion (MATE) (TC 2.A.66.1) family.</text>
</comment>
<reference evidence="7 8" key="1">
    <citation type="submission" date="2019-06" db="EMBL/GenBank/DDBJ databases">
        <title>Mycoplasma falconis type strain whole genome sequence.</title>
        <authorList>
            <person name="Spergser J."/>
        </authorList>
    </citation>
    <scope>NUCLEOTIDE SEQUENCE [LARGE SCALE GENOMIC DNA]</scope>
    <source>
        <strain evidence="7 8">ATCC 51372</strain>
    </source>
</reference>
<protein>
    <recommendedName>
        <fullName evidence="3">Probable multidrug resistance protein NorM</fullName>
    </recommendedName>
    <alternativeName>
        <fullName evidence="5">Multidrug-efflux transporter</fullName>
    </alternativeName>
</protein>